<evidence type="ECO:0000313" key="7">
    <source>
        <dbReference type="EMBL" id="CBK23457.2"/>
    </source>
</evidence>
<keyword evidence="2" id="KW-0808">Transferase</keyword>
<dbReference type="Pfam" id="PF00069">
    <property type="entry name" value="Pkinase"/>
    <property type="match status" value="1"/>
</dbReference>
<evidence type="ECO:0000256" key="2">
    <source>
        <dbReference type="ARBA" id="ARBA00022679"/>
    </source>
</evidence>
<evidence type="ECO:0000259" key="6">
    <source>
        <dbReference type="PROSITE" id="PS50011"/>
    </source>
</evidence>
<evidence type="ECO:0000256" key="3">
    <source>
        <dbReference type="ARBA" id="ARBA00022741"/>
    </source>
</evidence>
<keyword evidence="8" id="KW-1185">Reference proteome</keyword>
<evidence type="ECO:0000313" key="8">
    <source>
        <dbReference type="Proteomes" id="UP000008312"/>
    </source>
</evidence>
<dbReference type="GO" id="GO:0050321">
    <property type="term" value="F:tau-protein kinase activity"/>
    <property type="evidence" value="ECO:0007669"/>
    <property type="project" value="TreeGrafter"/>
</dbReference>
<dbReference type="InterPro" id="IPR011009">
    <property type="entry name" value="Kinase-like_dom_sf"/>
</dbReference>
<evidence type="ECO:0000256" key="4">
    <source>
        <dbReference type="ARBA" id="ARBA00022777"/>
    </source>
</evidence>
<dbReference type="PANTHER" id="PTHR24346:SF82">
    <property type="entry name" value="KP78A-RELATED"/>
    <property type="match status" value="1"/>
</dbReference>
<keyword evidence="3" id="KW-0547">Nucleotide-binding</keyword>
<evidence type="ECO:0000256" key="5">
    <source>
        <dbReference type="ARBA" id="ARBA00022840"/>
    </source>
</evidence>
<dbReference type="SMART" id="SM00220">
    <property type="entry name" value="S_TKc"/>
    <property type="match status" value="1"/>
</dbReference>
<proteinExistence type="predicted"/>
<dbReference type="Gene3D" id="1.10.510.10">
    <property type="entry name" value="Transferase(Phosphotransferase) domain 1"/>
    <property type="match status" value="1"/>
</dbReference>
<dbReference type="GO" id="GO:0035556">
    <property type="term" value="P:intracellular signal transduction"/>
    <property type="evidence" value="ECO:0007669"/>
    <property type="project" value="TreeGrafter"/>
</dbReference>
<sequence>MQDERGTTAFALHRNLKRIYVNFCVSFIYMEGYYQPEISLAVISGKKYCFPFIFYLKNSPSCNIALSEICDSIISSSQSPEIRYATIRTKLDSIDSSHQPILISLWNWLNSWSWTQQQHQDRLLYSASEAYFFLFEMSSSSFAPDDGFVFKSKLCCAVDLKLEKRVVIRKTESLIIRPPNEHVVSLLSRNREDKCDLYFYEYIPGGSLCSFLLKHGPLTEKGVRKVFRQLLPLLKDESLSILPGDFRLSKILLRTSDSIDEVVLLPDDSLLMVGLGAVRSSQSENPFNLLLENMEYFSRERVLFQSFQSPQDLWSIGVLFFVLLTGSFPFGSCINSNLLTNISECRVRKEDAAYQRLSEEAKHLILRFFDPDYLKRISLDELLISEFMMVHDNADDPDYYSCDQWAFRTVPGRMANNVEYKILDPSKLKCFSFPCQGKEVDASILTNTDVIHVCEVYFGSDGFWVCVNNDSVLNPLDCPYGTQPAFQQPFAVPVQGKLFRGSKSEYMLYSGASRDSLLNTSPLCSVLIAERVITNSCRFIQLSPQTCCASRLNH</sequence>
<dbReference type="GeneID" id="24922748"/>
<protein>
    <recommendedName>
        <fullName evidence="6">Protein kinase domain-containing protein</fullName>
    </recommendedName>
</protein>
<accession>D8M6N9</accession>
<feature type="domain" description="Protein kinase" evidence="6">
    <location>
        <begin position="118"/>
        <end position="388"/>
    </location>
</feature>
<dbReference type="AlphaFoldDB" id="D8M6N9"/>
<dbReference type="InterPro" id="IPR000719">
    <property type="entry name" value="Prot_kinase_dom"/>
</dbReference>
<keyword evidence="4" id="KW-0418">Kinase</keyword>
<dbReference type="PANTHER" id="PTHR24346">
    <property type="entry name" value="MAP/MICROTUBULE AFFINITY-REGULATING KINASE"/>
    <property type="match status" value="1"/>
</dbReference>
<dbReference type="PROSITE" id="PS50011">
    <property type="entry name" value="PROTEIN_KINASE_DOM"/>
    <property type="match status" value="1"/>
</dbReference>
<dbReference type="Proteomes" id="UP000008312">
    <property type="component" value="Unassembled WGS sequence"/>
</dbReference>
<keyword evidence="5" id="KW-0067">ATP-binding</keyword>
<gene>
    <name evidence="7" type="ORF">GSBLH_T00006624001</name>
</gene>
<reference evidence="7" key="1">
    <citation type="submission" date="2010-02" db="EMBL/GenBank/DDBJ databases">
        <title>Sequencing and annotation of the Blastocystis hominis genome.</title>
        <authorList>
            <person name="Wincker P."/>
        </authorList>
    </citation>
    <scope>NUCLEOTIDE SEQUENCE</scope>
    <source>
        <strain evidence="7">Singapore isolate B</strain>
    </source>
</reference>
<keyword evidence="1" id="KW-0723">Serine/threonine-protein kinase</keyword>
<evidence type="ECO:0000256" key="1">
    <source>
        <dbReference type="ARBA" id="ARBA00022527"/>
    </source>
</evidence>
<dbReference type="RefSeq" id="XP_012897505.1">
    <property type="nucleotide sequence ID" value="XM_013042051.1"/>
</dbReference>
<name>D8M6N9_BLAHO</name>
<dbReference type="SUPFAM" id="SSF56112">
    <property type="entry name" value="Protein kinase-like (PK-like)"/>
    <property type="match status" value="1"/>
</dbReference>
<organism evidence="7">
    <name type="scientific">Blastocystis hominis</name>
    <dbReference type="NCBI Taxonomy" id="12968"/>
    <lineage>
        <taxon>Eukaryota</taxon>
        <taxon>Sar</taxon>
        <taxon>Stramenopiles</taxon>
        <taxon>Bigyra</taxon>
        <taxon>Opalozoa</taxon>
        <taxon>Opalinata</taxon>
        <taxon>Blastocystidae</taxon>
        <taxon>Blastocystis</taxon>
    </lineage>
</organism>
<dbReference type="GO" id="GO:0005524">
    <property type="term" value="F:ATP binding"/>
    <property type="evidence" value="ECO:0007669"/>
    <property type="project" value="UniProtKB-KW"/>
</dbReference>
<dbReference type="InParanoid" id="D8M6N9"/>
<dbReference type="GO" id="GO:0005737">
    <property type="term" value="C:cytoplasm"/>
    <property type="evidence" value="ECO:0007669"/>
    <property type="project" value="TreeGrafter"/>
</dbReference>
<dbReference type="GO" id="GO:0000226">
    <property type="term" value="P:microtubule cytoskeleton organization"/>
    <property type="evidence" value="ECO:0007669"/>
    <property type="project" value="TreeGrafter"/>
</dbReference>
<dbReference type="EMBL" id="FN668661">
    <property type="protein sequence ID" value="CBK23457.2"/>
    <property type="molecule type" value="Genomic_DNA"/>
</dbReference>